<sequence>WVTRRIWNEDRKEVLRTLQQYAHNQRFHEVTDSLISELNTMSEENALASIYELKQKPTVVRTTGNNQMDVKCIISTMLCSLSMDTLETFEVKALLDSGCTGSCINQEFVRK</sequence>
<feature type="non-terminal residue" evidence="1">
    <location>
        <position position="111"/>
    </location>
</feature>
<organism evidence="1 2">
    <name type="scientific">Amanita thiersii Skay4041</name>
    <dbReference type="NCBI Taxonomy" id="703135"/>
    <lineage>
        <taxon>Eukaryota</taxon>
        <taxon>Fungi</taxon>
        <taxon>Dikarya</taxon>
        <taxon>Basidiomycota</taxon>
        <taxon>Agaricomycotina</taxon>
        <taxon>Agaricomycetes</taxon>
        <taxon>Agaricomycetidae</taxon>
        <taxon>Agaricales</taxon>
        <taxon>Pluteineae</taxon>
        <taxon>Amanitaceae</taxon>
        <taxon>Amanita</taxon>
    </lineage>
</organism>
<keyword evidence="2" id="KW-1185">Reference proteome</keyword>
<evidence type="ECO:0000313" key="1">
    <source>
        <dbReference type="EMBL" id="PFH46675.1"/>
    </source>
</evidence>
<proteinExistence type="predicted"/>
<dbReference type="STRING" id="703135.A0A2A9N7W6"/>
<evidence type="ECO:0000313" key="2">
    <source>
        <dbReference type="Proteomes" id="UP000242287"/>
    </source>
</evidence>
<dbReference type="AlphaFoldDB" id="A0A2A9N7W6"/>
<gene>
    <name evidence="1" type="ORF">AMATHDRAFT_133161</name>
</gene>
<dbReference type="OrthoDB" id="3267566at2759"/>
<name>A0A2A9N7W6_9AGAR</name>
<feature type="non-terminal residue" evidence="1">
    <location>
        <position position="1"/>
    </location>
</feature>
<reference evidence="1 2" key="1">
    <citation type="submission" date="2014-02" db="EMBL/GenBank/DDBJ databases">
        <title>Transposable element dynamics among asymbiotic and ectomycorrhizal Amanita fungi.</title>
        <authorList>
            <consortium name="DOE Joint Genome Institute"/>
            <person name="Hess J."/>
            <person name="Skrede I."/>
            <person name="Wolfe B."/>
            <person name="LaButti K."/>
            <person name="Ohm R.A."/>
            <person name="Grigoriev I.V."/>
            <person name="Pringle A."/>
        </authorList>
    </citation>
    <scope>NUCLEOTIDE SEQUENCE [LARGE SCALE GENOMIC DNA]</scope>
    <source>
        <strain evidence="1 2">SKay4041</strain>
    </source>
</reference>
<protein>
    <submittedName>
        <fullName evidence="1">Uncharacterized protein</fullName>
    </submittedName>
</protein>
<accession>A0A2A9N7W6</accession>
<dbReference type="Proteomes" id="UP000242287">
    <property type="component" value="Unassembled WGS sequence"/>
</dbReference>
<dbReference type="EMBL" id="KZ302168">
    <property type="protein sequence ID" value="PFH46675.1"/>
    <property type="molecule type" value="Genomic_DNA"/>
</dbReference>